<dbReference type="AlphaFoldDB" id="A0A3S2V571"/>
<dbReference type="SUPFAM" id="SSF50475">
    <property type="entry name" value="FMN-binding split barrel"/>
    <property type="match status" value="1"/>
</dbReference>
<dbReference type="PANTHER" id="PTHR40660">
    <property type="entry name" value="5'-PHOSPHATE OXIDASE PUTATIVE DOMAIN-CONTAINING PROTEIN-RELATED"/>
    <property type="match status" value="1"/>
</dbReference>
<dbReference type="InterPro" id="IPR011576">
    <property type="entry name" value="Pyridox_Oxase_N"/>
</dbReference>
<protein>
    <submittedName>
        <fullName evidence="2">Pyridoxamine 5'-phosphate oxidase family protein</fullName>
    </submittedName>
</protein>
<reference evidence="2 3" key="1">
    <citation type="submission" date="2019-01" db="EMBL/GenBank/DDBJ databases">
        <authorList>
            <person name="Chen W.-M."/>
        </authorList>
    </citation>
    <scope>NUCLEOTIDE SEQUENCE [LARGE SCALE GENOMIC DNA]</scope>
    <source>
        <strain evidence="2 3">TER-1</strain>
    </source>
</reference>
<proteinExistence type="predicted"/>
<dbReference type="InterPro" id="IPR012349">
    <property type="entry name" value="Split_barrel_FMN-bd"/>
</dbReference>
<dbReference type="Gene3D" id="2.30.110.10">
    <property type="entry name" value="Electron Transport, Fmn-binding Protein, Chain A"/>
    <property type="match status" value="1"/>
</dbReference>
<dbReference type="OrthoDB" id="7867371at2"/>
<keyword evidence="3" id="KW-1185">Reference proteome</keyword>
<dbReference type="EMBL" id="SACP01000029">
    <property type="protein sequence ID" value="RVU14524.1"/>
    <property type="molecule type" value="Genomic_DNA"/>
</dbReference>
<accession>A0A3S2V571</accession>
<dbReference type="Proteomes" id="UP000286997">
    <property type="component" value="Unassembled WGS sequence"/>
</dbReference>
<dbReference type="RefSeq" id="WP_127733137.1">
    <property type="nucleotide sequence ID" value="NZ_SACP01000029.1"/>
</dbReference>
<evidence type="ECO:0000313" key="3">
    <source>
        <dbReference type="Proteomes" id="UP000286997"/>
    </source>
</evidence>
<feature type="domain" description="Pyridoxamine 5'-phosphate oxidase N-terminal" evidence="1">
    <location>
        <begin position="3"/>
        <end position="113"/>
    </location>
</feature>
<dbReference type="PANTHER" id="PTHR40660:SF1">
    <property type="entry name" value="5'-PHOSPHATE OXIDASE PUTATIVE DOMAIN-CONTAINING PROTEIN-RELATED"/>
    <property type="match status" value="1"/>
</dbReference>
<evidence type="ECO:0000313" key="2">
    <source>
        <dbReference type="EMBL" id="RVU14524.1"/>
    </source>
</evidence>
<dbReference type="Pfam" id="PF01243">
    <property type="entry name" value="PNPOx_N"/>
    <property type="match status" value="1"/>
</dbReference>
<comment type="caution">
    <text evidence="2">The sequence shown here is derived from an EMBL/GenBank/DDBJ whole genome shotgun (WGS) entry which is preliminary data.</text>
</comment>
<sequence length="149" mass="16030">MLTPGMKAIVERQRLGFVATVSAAGEPNLSPKGTFVVIDDRTLAFGEIRSPATIANLRERPALDVNMVDPLSRKGFRASGRATVHERGGDAFAAHRPRFDRWGALADRIRAIVLIEVRAAAPLSSPAYDDGATEAELRAQWAGILLGDP</sequence>
<name>A0A3S2V571_9HYPH</name>
<gene>
    <name evidence="2" type="ORF">EOE48_22555</name>
</gene>
<evidence type="ECO:0000259" key="1">
    <source>
        <dbReference type="Pfam" id="PF01243"/>
    </source>
</evidence>
<organism evidence="2 3">
    <name type="scientific">Methylobacterium oryzihabitans</name>
    <dbReference type="NCBI Taxonomy" id="2499852"/>
    <lineage>
        <taxon>Bacteria</taxon>
        <taxon>Pseudomonadati</taxon>
        <taxon>Pseudomonadota</taxon>
        <taxon>Alphaproteobacteria</taxon>
        <taxon>Hyphomicrobiales</taxon>
        <taxon>Methylobacteriaceae</taxon>
        <taxon>Methylobacterium</taxon>
    </lineage>
</organism>